<evidence type="ECO:0000256" key="1">
    <source>
        <dbReference type="SAM" id="MobiDB-lite"/>
    </source>
</evidence>
<sequence length="263" mass="29395">ERHPQHHPRAQGRGDRAAQPRAFDHRPACTRAGPAAHARLHRCNQAQAFGRRCGGHCRSEKGQPVERPDPQGVRSGGDRAQLRGRRRGLPVGADGRGFLPGQQPVPGRRARRLHAAGAAQGFHDRSLPGVRGSRDRRRRDPADRRRAGGRADDRDGEPRARAGHGRAGGSARHRRARARAADRLRADRREQPQPAHVRGLARHHDRAARCGADRPHAGHRKRHRHARGRREDARRRHRDVPDRRKLHARARPRRGAAAAVRAV</sequence>
<evidence type="ECO:0000313" key="2">
    <source>
        <dbReference type="EMBL" id="CAA9311123.1"/>
    </source>
</evidence>
<dbReference type="GO" id="GO:0004425">
    <property type="term" value="F:indole-3-glycerol-phosphate synthase activity"/>
    <property type="evidence" value="ECO:0007669"/>
    <property type="project" value="UniProtKB-EC"/>
</dbReference>
<feature type="non-terminal residue" evidence="2">
    <location>
        <position position="263"/>
    </location>
</feature>
<feature type="compositionally biased region" description="Basic and acidic residues" evidence="1">
    <location>
        <begin position="57"/>
        <end position="69"/>
    </location>
</feature>
<name>A0A6J4KPY2_9GAMM</name>
<reference evidence="2" key="1">
    <citation type="submission" date="2020-02" db="EMBL/GenBank/DDBJ databases">
        <authorList>
            <person name="Meier V. D."/>
        </authorList>
    </citation>
    <scope>NUCLEOTIDE SEQUENCE</scope>
    <source>
        <strain evidence="2">AVDCRST_MAG71</strain>
    </source>
</reference>
<feature type="non-terminal residue" evidence="2">
    <location>
        <position position="1"/>
    </location>
</feature>
<feature type="compositionally biased region" description="Basic residues" evidence="1">
    <location>
        <begin position="244"/>
        <end position="254"/>
    </location>
</feature>
<proteinExistence type="predicted"/>
<feature type="compositionally biased region" description="Basic and acidic residues" evidence="1">
    <location>
        <begin position="179"/>
        <end position="191"/>
    </location>
</feature>
<organism evidence="2">
    <name type="scientific">uncultured Lysobacter sp</name>
    <dbReference type="NCBI Taxonomy" id="271060"/>
    <lineage>
        <taxon>Bacteria</taxon>
        <taxon>Pseudomonadati</taxon>
        <taxon>Pseudomonadota</taxon>
        <taxon>Gammaproteobacteria</taxon>
        <taxon>Lysobacterales</taxon>
        <taxon>Lysobacteraceae</taxon>
        <taxon>Lysobacter</taxon>
        <taxon>environmental samples</taxon>
    </lineage>
</organism>
<feature type="region of interest" description="Disordered" evidence="1">
    <location>
        <begin position="52"/>
        <end position="263"/>
    </location>
</feature>
<gene>
    <name evidence="2" type="ORF">AVDCRST_MAG71-676</name>
</gene>
<feature type="compositionally biased region" description="Basic and acidic residues" evidence="1">
    <location>
        <begin position="229"/>
        <end position="243"/>
    </location>
</feature>
<protein>
    <submittedName>
        <fullName evidence="2">Indole-3-glycerol phosphate synthase</fullName>
        <ecNumber evidence="2">4.1.1.48</ecNumber>
    </submittedName>
</protein>
<feature type="compositionally biased region" description="Basic residues" evidence="1">
    <location>
        <begin position="217"/>
        <end position="228"/>
    </location>
</feature>
<feature type="region of interest" description="Disordered" evidence="1">
    <location>
        <begin position="1"/>
        <end position="35"/>
    </location>
</feature>
<accession>A0A6J4KPY2</accession>
<dbReference type="EMBL" id="CADCUA010000208">
    <property type="protein sequence ID" value="CAA9311123.1"/>
    <property type="molecule type" value="Genomic_DNA"/>
</dbReference>
<feature type="compositionally biased region" description="Basic and acidic residues" evidence="1">
    <location>
        <begin position="138"/>
        <end position="160"/>
    </location>
</feature>
<dbReference type="EC" id="4.1.1.48" evidence="2"/>
<feature type="compositionally biased region" description="Basic residues" evidence="1">
    <location>
        <begin position="1"/>
        <end position="10"/>
    </location>
</feature>
<dbReference type="AlphaFoldDB" id="A0A6J4KPY2"/>
<keyword evidence="2" id="KW-0456">Lyase</keyword>
<feature type="compositionally biased region" description="Basic and acidic residues" evidence="1">
    <location>
        <begin position="12"/>
        <end position="27"/>
    </location>
</feature>
<feature type="compositionally biased region" description="Basic and acidic residues" evidence="1">
    <location>
        <begin position="207"/>
        <end position="216"/>
    </location>
</feature>